<dbReference type="PANTHER" id="PTHR12327">
    <property type="entry name" value="ALPHA-TUBULIN N-ACETYLTRANSFERASE 1"/>
    <property type="match status" value="1"/>
</dbReference>
<evidence type="ECO:0000256" key="1">
    <source>
        <dbReference type="ARBA" id="ARBA00022679"/>
    </source>
</evidence>
<evidence type="ECO:0000256" key="4">
    <source>
        <dbReference type="SAM" id="MobiDB-lite"/>
    </source>
</evidence>
<dbReference type="HAMAP" id="MF_03130">
    <property type="entry name" value="mec17"/>
    <property type="match status" value="1"/>
</dbReference>
<dbReference type="InterPro" id="IPR016181">
    <property type="entry name" value="Acyl_CoA_acyltransferase"/>
</dbReference>
<dbReference type="SUPFAM" id="SSF55729">
    <property type="entry name" value="Acyl-CoA N-acyltransferases (Nat)"/>
    <property type="match status" value="1"/>
</dbReference>
<name>G0TSF9_TRYVY</name>
<dbReference type="EC" id="2.3.1.108" evidence="3"/>
<protein>
    <recommendedName>
        <fullName evidence="3">Alpha-tubulin N-acetyltransferase</fullName>
        <shortName evidence="3">Alpha-TAT</shortName>
        <shortName evidence="3">TAT</shortName>
        <ecNumber evidence="3">2.3.1.108</ecNumber>
    </recommendedName>
    <alternativeName>
        <fullName evidence="3">Acetyltransferase mec-17 homolog</fullName>
    </alternativeName>
</protein>
<dbReference type="FunFam" id="3.40.630.30:FF:000166">
    <property type="entry name" value="Alpha-tubulin N-acetyltransferase"/>
    <property type="match status" value="1"/>
</dbReference>
<dbReference type="PROSITE" id="PS51730">
    <property type="entry name" value="GNAT_ATAT"/>
    <property type="match status" value="1"/>
</dbReference>
<dbReference type="GO" id="GO:0070507">
    <property type="term" value="P:regulation of microtubule cytoskeleton organization"/>
    <property type="evidence" value="ECO:0007669"/>
    <property type="project" value="UniProtKB-UniRule"/>
</dbReference>
<evidence type="ECO:0000259" key="5">
    <source>
        <dbReference type="PROSITE" id="PS51730"/>
    </source>
</evidence>
<evidence type="ECO:0000256" key="2">
    <source>
        <dbReference type="ARBA" id="ARBA00023315"/>
    </source>
</evidence>
<dbReference type="AlphaFoldDB" id="G0TSF9"/>
<proteinExistence type="inferred from homology"/>
<dbReference type="GO" id="GO:0019799">
    <property type="term" value="F:tubulin N-acetyltransferase activity"/>
    <property type="evidence" value="ECO:0007669"/>
    <property type="project" value="UniProtKB-UniRule"/>
</dbReference>
<dbReference type="GO" id="GO:0005874">
    <property type="term" value="C:microtubule"/>
    <property type="evidence" value="ECO:0007669"/>
    <property type="project" value="InterPro"/>
</dbReference>
<feature type="region of interest" description="Disordered" evidence="4">
    <location>
        <begin position="200"/>
        <end position="227"/>
    </location>
</feature>
<accession>G0TSF9</accession>
<dbReference type="VEuPathDB" id="TriTrypDB:TvY486_0300790"/>
<dbReference type="Gene3D" id="3.40.630.30">
    <property type="match status" value="1"/>
</dbReference>
<feature type="binding site" evidence="3">
    <location>
        <begin position="115"/>
        <end position="128"/>
    </location>
    <ligand>
        <name>acetyl-CoA</name>
        <dbReference type="ChEBI" id="CHEBI:57288"/>
    </ligand>
</feature>
<feature type="domain" description="N-acetyltransferase" evidence="5">
    <location>
        <begin position="1"/>
        <end position="181"/>
    </location>
</feature>
<reference evidence="6" key="1">
    <citation type="journal article" date="2012" name="Proc. Natl. Acad. Sci. U.S.A.">
        <title>Antigenic diversity is generated by distinct evolutionary mechanisms in African trypanosome species.</title>
        <authorList>
            <person name="Jackson A.P."/>
            <person name="Berry A."/>
            <person name="Aslett M."/>
            <person name="Allison H.C."/>
            <person name="Burton P."/>
            <person name="Vavrova-Anderson J."/>
            <person name="Brown R."/>
            <person name="Browne H."/>
            <person name="Corton N."/>
            <person name="Hauser H."/>
            <person name="Gamble J."/>
            <person name="Gilderthorp R."/>
            <person name="Marcello L."/>
            <person name="McQuillan J."/>
            <person name="Otto T.D."/>
            <person name="Quail M.A."/>
            <person name="Sanders M.J."/>
            <person name="van Tonder A."/>
            <person name="Ginger M.L."/>
            <person name="Field M.C."/>
            <person name="Barry J.D."/>
            <person name="Hertz-Fowler C."/>
            <person name="Berriman M."/>
        </authorList>
    </citation>
    <scope>NUCLEOTIDE SEQUENCE</scope>
    <source>
        <strain evidence="6">Y486</strain>
    </source>
</reference>
<dbReference type="PANTHER" id="PTHR12327:SF0">
    <property type="entry name" value="ALPHA-TUBULIN N-ACETYLTRANSFERASE 1"/>
    <property type="match status" value="1"/>
</dbReference>
<dbReference type="EMBL" id="HE573019">
    <property type="protein sequence ID" value="CCC46886.1"/>
    <property type="molecule type" value="Genomic_DNA"/>
</dbReference>
<organism evidence="6">
    <name type="scientific">Trypanosoma vivax (strain Y486)</name>
    <dbReference type="NCBI Taxonomy" id="1055687"/>
    <lineage>
        <taxon>Eukaryota</taxon>
        <taxon>Discoba</taxon>
        <taxon>Euglenozoa</taxon>
        <taxon>Kinetoplastea</taxon>
        <taxon>Metakinetoplastina</taxon>
        <taxon>Trypanosomatida</taxon>
        <taxon>Trypanosomatidae</taxon>
        <taxon>Trypanosoma</taxon>
        <taxon>Duttonella</taxon>
    </lineage>
</organism>
<keyword evidence="1 3" id="KW-0808">Transferase</keyword>
<comment type="similarity">
    <text evidence="3">Belongs to the acetyltransferase ATAT1 family.</text>
</comment>
<dbReference type="InterPro" id="IPR007965">
    <property type="entry name" value="GNAT_ATAT"/>
</dbReference>
<dbReference type="InterPro" id="IPR038746">
    <property type="entry name" value="Atat"/>
</dbReference>
<feature type="binding site" evidence="3">
    <location>
        <begin position="151"/>
        <end position="160"/>
    </location>
    <ligand>
        <name>acetyl-CoA</name>
        <dbReference type="ChEBI" id="CHEBI:57288"/>
    </ligand>
</feature>
<evidence type="ECO:0000256" key="3">
    <source>
        <dbReference type="HAMAP-Rule" id="MF_03130"/>
    </source>
</evidence>
<dbReference type="CDD" id="cd04301">
    <property type="entry name" value="NAT_SF"/>
    <property type="match status" value="1"/>
</dbReference>
<keyword evidence="2 3" id="KW-0012">Acyltransferase</keyword>
<gene>
    <name evidence="6" type="ORF">TVY486_0300790</name>
</gene>
<dbReference type="Pfam" id="PF05301">
    <property type="entry name" value="Acetyltransf_16"/>
    <property type="match status" value="1"/>
</dbReference>
<comment type="catalytic activity">
    <reaction evidence="3">
        <text>L-lysyl-[alpha-tubulin] + acetyl-CoA = N(6)-acetyl-L-lysyl-[alpha-tubulin] + CoA + H(+)</text>
        <dbReference type="Rhea" id="RHEA:15277"/>
        <dbReference type="Rhea" id="RHEA-COMP:11278"/>
        <dbReference type="Rhea" id="RHEA-COMP:11279"/>
        <dbReference type="ChEBI" id="CHEBI:15378"/>
        <dbReference type="ChEBI" id="CHEBI:29969"/>
        <dbReference type="ChEBI" id="CHEBI:57287"/>
        <dbReference type="ChEBI" id="CHEBI:57288"/>
        <dbReference type="ChEBI" id="CHEBI:61930"/>
        <dbReference type="EC" id="2.3.1.108"/>
    </reaction>
</comment>
<comment type="function">
    <text evidence="3">Specifically acetylates 'Lys-40' in alpha-tubulin on the lumenal side of microtubules. Promotes microtubule destabilization and accelerates microtubule dynamics; this activity may be independent of acetylation activity. Acetylates alpha-tubulin with a slow enzymatic rate, due to a catalytic site that is not optimized for acetyl transfer. Enters the microtubule through each end and diffuses quickly throughout the lumen of microtubules. Acetylates only long/old microtubules because of its slow acetylation rate since it does not have time to act on dynamically unstable microtubules before the enzyme is released.</text>
</comment>
<evidence type="ECO:0000313" key="6">
    <source>
        <dbReference type="EMBL" id="CCC46886.1"/>
    </source>
</evidence>
<feature type="site" description="Crucial for catalytic activity" evidence="3">
    <location>
        <position position="54"/>
    </location>
</feature>
<sequence length="324" mass="36078">MSSEELPLLNLRNGVTRWNADLLEQERRLRNADGHADRLVQTINILGKRSKEAQSLNTILTSATRLRENREARIYLLCQEGRGVGILKVGVKRLFVTNPAYSGLVEINPVCVLDFFVDTSCQRRGYGKLLFEHMLEAERLSPGDVAIDRPSTKFLAFLRKHYGLHEYTPQSNNFVVFHNYFERMQPQRGKSFGGRDSWKGGSHLGPHGKTGMGLSSIPDANMQLGAGGPSRLQPDAGTKVVGAVQLSTTQASLASALPQHGGVGRQKTAYELQYEQYMQASRGSQALRTDLPPLSALDVSRMSHHNSHSQSMMQCNIINHARRR</sequence>